<proteinExistence type="inferred from homology"/>
<protein>
    <recommendedName>
        <fullName evidence="5">Glycine cleavage system H protein</fullName>
    </recommendedName>
</protein>
<dbReference type="InterPro" id="IPR011053">
    <property type="entry name" value="Single_hybrid_motif"/>
</dbReference>
<dbReference type="SUPFAM" id="SSF51230">
    <property type="entry name" value="Single hybrid motif"/>
    <property type="match status" value="1"/>
</dbReference>
<dbReference type="GO" id="GO:0019464">
    <property type="term" value="P:glycine decarboxylation via glycine cleavage system"/>
    <property type="evidence" value="ECO:0007669"/>
    <property type="project" value="UniProtKB-UniRule"/>
</dbReference>
<evidence type="ECO:0000259" key="6">
    <source>
        <dbReference type="PROSITE" id="PS50968"/>
    </source>
</evidence>
<comment type="similarity">
    <text evidence="1 5">Belongs to the GcvH family.</text>
</comment>
<dbReference type="AlphaFoldDB" id="A0A1X2GJI8"/>
<feature type="modified residue" description="N6-lipoyllysine" evidence="4">
    <location>
        <position position="88"/>
    </location>
</feature>
<evidence type="ECO:0000256" key="4">
    <source>
        <dbReference type="PIRSR" id="PIRSR617453-50"/>
    </source>
</evidence>
<evidence type="ECO:0000256" key="2">
    <source>
        <dbReference type="ARBA" id="ARBA00022823"/>
    </source>
</evidence>
<keyword evidence="3 5" id="KW-0809">Transit peptide</keyword>
<dbReference type="OrthoDB" id="10264154at2759"/>
<feature type="domain" description="Lipoyl-binding" evidence="6">
    <location>
        <begin position="47"/>
        <end position="129"/>
    </location>
</feature>
<dbReference type="STRING" id="101127.A0A1X2GJI8"/>
<organism evidence="7 8">
    <name type="scientific">Hesseltinella vesiculosa</name>
    <dbReference type="NCBI Taxonomy" id="101127"/>
    <lineage>
        <taxon>Eukaryota</taxon>
        <taxon>Fungi</taxon>
        <taxon>Fungi incertae sedis</taxon>
        <taxon>Mucoromycota</taxon>
        <taxon>Mucoromycotina</taxon>
        <taxon>Mucoromycetes</taxon>
        <taxon>Mucorales</taxon>
        <taxon>Cunninghamellaceae</taxon>
        <taxon>Hesseltinella</taxon>
    </lineage>
</organism>
<comment type="subunit">
    <text evidence="5">The glycine cleavage system is composed of four proteins: P, T, L and H.</text>
</comment>
<dbReference type="InterPro" id="IPR000089">
    <property type="entry name" value="Biotin_lipoyl"/>
</dbReference>
<dbReference type="InterPro" id="IPR003016">
    <property type="entry name" value="2-oxoA_DH_lipoyl-BS"/>
</dbReference>
<evidence type="ECO:0000313" key="8">
    <source>
        <dbReference type="Proteomes" id="UP000242146"/>
    </source>
</evidence>
<dbReference type="CDD" id="cd06848">
    <property type="entry name" value="GCS_H"/>
    <property type="match status" value="1"/>
</dbReference>
<comment type="subcellular location">
    <subcellularLocation>
        <location evidence="5">Mitochondrion</location>
    </subcellularLocation>
</comment>
<name>A0A1X2GJI8_9FUNG</name>
<evidence type="ECO:0000256" key="5">
    <source>
        <dbReference type="RuleBase" id="RU364055"/>
    </source>
</evidence>
<evidence type="ECO:0000256" key="1">
    <source>
        <dbReference type="ARBA" id="ARBA00009249"/>
    </source>
</evidence>
<dbReference type="InterPro" id="IPR017453">
    <property type="entry name" value="GCV_H_sub"/>
</dbReference>
<evidence type="ECO:0000256" key="3">
    <source>
        <dbReference type="ARBA" id="ARBA00022946"/>
    </source>
</evidence>
<comment type="function">
    <text evidence="5">The H protein shuttles the methylamine group of glycine from the P protein to the T protein.</text>
</comment>
<evidence type="ECO:0000313" key="7">
    <source>
        <dbReference type="EMBL" id="ORX55155.1"/>
    </source>
</evidence>
<dbReference type="GO" id="GO:0005739">
    <property type="term" value="C:mitochondrion"/>
    <property type="evidence" value="ECO:0007669"/>
    <property type="project" value="UniProtKB-SubCell"/>
</dbReference>
<dbReference type="NCBIfam" id="TIGR00527">
    <property type="entry name" value="gcvH"/>
    <property type="match status" value="1"/>
</dbReference>
<keyword evidence="5" id="KW-0496">Mitochondrion</keyword>
<gene>
    <name evidence="7" type="ORF">DM01DRAFT_1383078</name>
</gene>
<dbReference type="PANTHER" id="PTHR11715:SF3">
    <property type="entry name" value="GLYCINE CLEAVAGE SYSTEM H PROTEIN-RELATED"/>
    <property type="match status" value="1"/>
</dbReference>
<sequence length="154" mass="16359">MSLAILSARIVRSSAPLTQAASFSAFRTYATKKYTAEHEWVSVEGGVGTIGITDFAQKALGDVVFVESPAVGDEVGKDEQIGAVESVKAASDILSPVSGEVVDVNEVLSSEPTLINSNPEDDGWIAKIKLSDEAELESLMDEATYKAHCDAEEH</sequence>
<dbReference type="PANTHER" id="PTHR11715">
    <property type="entry name" value="GLYCINE CLEAVAGE SYSTEM H PROTEIN"/>
    <property type="match status" value="1"/>
</dbReference>
<dbReference type="NCBIfam" id="NF002270">
    <property type="entry name" value="PRK01202.1"/>
    <property type="match status" value="1"/>
</dbReference>
<keyword evidence="2 4" id="KW-0450">Lipoyl</keyword>
<dbReference type="HAMAP" id="MF_00272">
    <property type="entry name" value="GcvH"/>
    <property type="match status" value="1"/>
</dbReference>
<accession>A0A1X2GJI8</accession>
<dbReference type="GO" id="GO:0005960">
    <property type="term" value="C:glycine cleavage complex"/>
    <property type="evidence" value="ECO:0007669"/>
    <property type="project" value="UniProtKB-UniRule"/>
</dbReference>
<dbReference type="InterPro" id="IPR002930">
    <property type="entry name" value="GCV_H"/>
</dbReference>
<keyword evidence="8" id="KW-1185">Reference proteome</keyword>
<dbReference type="Pfam" id="PF01597">
    <property type="entry name" value="GCV_H"/>
    <property type="match status" value="1"/>
</dbReference>
<dbReference type="Proteomes" id="UP000242146">
    <property type="component" value="Unassembled WGS sequence"/>
</dbReference>
<dbReference type="GO" id="GO:0009249">
    <property type="term" value="P:protein lipoylation"/>
    <property type="evidence" value="ECO:0007669"/>
    <property type="project" value="TreeGrafter"/>
</dbReference>
<dbReference type="EMBL" id="MCGT01000012">
    <property type="protein sequence ID" value="ORX55155.1"/>
    <property type="molecule type" value="Genomic_DNA"/>
</dbReference>
<comment type="cofactor">
    <cofactor evidence="5">
        <name>(R)-lipoate</name>
        <dbReference type="ChEBI" id="CHEBI:83088"/>
    </cofactor>
    <text evidence="5">Binds 1 lipoyl cofactor covalently.</text>
</comment>
<reference evidence="7 8" key="1">
    <citation type="submission" date="2016-07" db="EMBL/GenBank/DDBJ databases">
        <title>Pervasive Adenine N6-methylation of Active Genes in Fungi.</title>
        <authorList>
            <consortium name="DOE Joint Genome Institute"/>
            <person name="Mondo S.J."/>
            <person name="Dannebaum R.O."/>
            <person name="Kuo R.C."/>
            <person name="Labutti K."/>
            <person name="Haridas S."/>
            <person name="Kuo A."/>
            <person name="Salamov A."/>
            <person name="Ahrendt S.R."/>
            <person name="Lipzen A."/>
            <person name="Sullivan W."/>
            <person name="Andreopoulos W.B."/>
            <person name="Clum A."/>
            <person name="Lindquist E."/>
            <person name="Daum C."/>
            <person name="Ramamoorthy G.K."/>
            <person name="Gryganskyi A."/>
            <person name="Culley D."/>
            <person name="Magnuson J.K."/>
            <person name="James T.Y."/>
            <person name="O'Malley M.A."/>
            <person name="Stajich J.E."/>
            <person name="Spatafora J.W."/>
            <person name="Visel A."/>
            <person name="Grigoriev I.V."/>
        </authorList>
    </citation>
    <scope>NUCLEOTIDE SEQUENCE [LARGE SCALE GENOMIC DNA]</scope>
    <source>
        <strain evidence="7 8">NRRL 3301</strain>
    </source>
</reference>
<dbReference type="PROSITE" id="PS00189">
    <property type="entry name" value="LIPOYL"/>
    <property type="match status" value="1"/>
</dbReference>
<dbReference type="Gene3D" id="2.40.50.100">
    <property type="match status" value="1"/>
</dbReference>
<comment type="caution">
    <text evidence="7">The sequence shown here is derived from an EMBL/GenBank/DDBJ whole genome shotgun (WGS) entry which is preliminary data.</text>
</comment>
<dbReference type="InterPro" id="IPR033753">
    <property type="entry name" value="GCV_H/Fam206"/>
</dbReference>
<dbReference type="PROSITE" id="PS50968">
    <property type="entry name" value="BIOTINYL_LIPOYL"/>
    <property type="match status" value="1"/>
</dbReference>